<name>A0A1I3MUY8_9ACTN</name>
<sequence length="145" mass="15861">MANAPWNDRDMIDARTGWYFMHASVKGVVLVDGQVLLCRNPRKKWELPGGWPSKDDATLADVVRREVLEESGLDVVAGPVVGAEIFDIEGAGKVLIVALCATVNGPVSLRLSDEHSDLRFFPLDRLPEDLESGYAPLIDMASRTA</sequence>
<dbReference type="PANTHER" id="PTHR43736">
    <property type="entry name" value="ADP-RIBOSE PYROPHOSPHATASE"/>
    <property type="match status" value="1"/>
</dbReference>
<dbReference type="InterPro" id="IPR015797">
    <property type="entry name" value="NUDIX_hydrolase-like_dom_sf"/>
</dbReference>
<gene>
    <name evidence="3" type="ORF">SAMN05216275_10623</name>
</gene>
<dbReference type="Proteomes" id="UP000199111">
    <property type="component" value="Unassembled WGS sequence"/>
</dbReference>
<evidence type="ECO:0000313" key="3">
    <source>
        <dbReference type="EMBL" id="SFJ00924.1"/>
    </source>
</evidence>
<dbReference type="InterPro" id="IPR000086">
    <property type="entry name" value="NUDIX_hydrolase_dom"/>
</dbReference>
<comment type="similarity">
    <text evidence="1">Belongs to the Nudix hydrolase family.</text>
</comment>
<organism evidence="3 4">
    <name type="scientific">Streptosporangium canum</name>
    <dbReference type="NCBI Taxonomy" id="324952"/>
    <lineage>
        <taxon>Bacteria</taxon>
        <taxon>Bacillati</taxon>
        <taxon>Actinomycetota</taxon>
        <taxon>Actinomycetes</taxon>
        <taxon>Streptosporangiales</taxon>
        <taxon>Streptosporangiaceae</taxon>
        <taxon>Streptosporangium</taxon>
    </lineage>
</organism>
<evidence type="ECO:0000259" key="2">
    <source>
        <dbReference type="PROSITE" id="PS51462"/>
    </source>
</evidence>
<accession>A0A1I3MUY8</accession>
<dbReference type="PROSITE" id="PS51462">
    <property type="entry name" value="NUDIX"/>
    <property type="match status" value="1"/>
</dbReference>
<proteinExistence type="inferred from homology"/>
<evidence type="ECO:0000313" key="4">
    <source>
        <dbReference type="Proteomes" id="UP000199111"/>
    </source>
</evidence>
<reference evidence="4" key="1">
    <citation type="submission" date="2016-10" db="EMBL/GenBank/DDBJ databases">
        <authorList>
            <person name="Varghese N."/>
            <person name="Submissions S."/>
        </authorList>
    </citation>
    <scope>NUCLEOTIDE SEQUENCE [LARGE SCALE GENOMIC DNA]</scope>
    <source>
        <strain evidence="4">CGMCC 4.2126</strain>
    </source>
</reference>
<dbReference type="PANTHER" id="PTHR43736:SF1">
    <property type="entry name" value="DIHYDRONEOPTERIN TRIPHOSPHATE DIPHOSPHATASE"/>
    <property type="match status" value="1"/>
</dbReference>
<feature type="domain" description="Nudix hydrolase" evidence="2">
    <location>
        <begin position="20"/>
        <end position="144"/>
    </location>
</feature>
<dbReference type="Pfam" id="PF00293">
    <property type="entry name" value="NUDIX"/>
    <property type="match status" value="1"/>
</dbReference>
<keyword evidence="4" id="KW-1185">Reference proteome</keyword>
<dbReference type="SUPFAM" id="SSF55811">
    <property type="entry name" value="Nudix"/>
    <property type="match status" value="1"/>
</dbReference>
<protein>
    <submittedName>
        <fullName evidence="3">ADP-ribose pyrophosphatase YjhB, NUDIX family</fullName>
    </submittedName>
</protein>
<dbReference type="Gene3D" id="3.90.79.10">
    <property type="entry name" value="Nucleoside Triphosphate Pyrophosphohydrolase"/>
    <property type="match status" value="1"/>
</dbReference>
<dbReference type="AlphaFoldDB" id="A0A1I3MUY8"/>
<dbReference type="EMBL" id="FOQY01000006">
    <property type="protein sequence ID" value="SFJ00924.1"/>
    <property type="molecule type" value="Genomic_DNA"/>
</dbReference>
<evidence type="ECO:0000256" key="1">
    <source>
        <dbReference type="ARBA" id="ARBA00005582"/>
    </source>
</evidence>